<name>A0ABM9DDT7_9HYPH</name>
<dbReference type="PANTHER" id="PTHR33653">
    <property type="entry name" value="RIBONUCLEASE VAPC2"/>
    <property type="match status" value="1"/>
</dbReference>
<protein>
    <submittedName>
        <fullName evidence="9">Nucleic acid-binding protein</fullName>
    </submittedName>
</protein>
<accession>A0ABM9DDT7</accession>
<keyword evidence="2" id="KW-1277">Toxin-antitoxin system</keyword>
<dbReference type="PANTHER" id="PTHR33653:SF1">
    <property type="entry name" value="RIBONUCLEASE VAPC2"/>
    <property type="match status" value="1"/>
</dbReference>
<proteinExistence type="inferred from homology"/>
<feature type="domain" description="PIN" evidence="8">
    <location>
        <begin position="3"/>
        <end position="122"/>
    </location>
</feature>
<comment type="similarity">
    <text evidence="7">Belongs to the PINc/VapC protein family.</text>
</comment>
<keyword evidence="10" id="KW-1185">Reference proteome</keyword>
<comment type="caution">
    <text evidence="9">The sequence shown here is derived from an EMBL/GenBank/DDBJ whole genome shotgun (WGS) entry which is preliminary data.</text>
</comment>
<keyword evidence="4" id="KW-0479">Metal-binding</keyword>
<dbReference type="InterPro" id="IPR050556">
    <property type="entry name" value="Type_II_TA_system_RNase"/>
</dbReference>
<evidence type="ECO:0000313" key="10">
    <source>
        <dbReference type="Proteomes" id="UP001152604"/>
    </source>
</evidence>
<dbReference type="RefSeq" id="WP_254023079.1">
    <property type="nucleotide sequence ID" value="NZ_CAKXZS010000003.1"/>
</dbReference>
<keyword evidence="3" id="KW-0540">Nuclease</keyword>
<dbReference type="Proteomes" id="UP001152604">
    <property type="component" value="Unassembled WGS sequence"/>
</dbReference>
<evidence type="ECO:0000256" key="3">
    <source>
        <dbReference type="ARBA" id="ARBA00022722"/>
    </source>
</evidence>
<dbReference type="Pfam" id="PF01850">
    <property type="entry name" value="PIN"/>
    <property type="match status" value="1"/>
</dbReference>
<evidence type="ECO:0000256" key="2">
    <source>
        <dbReference type="ARBA" id="ARBA00022649"/>
    </source>
</evidence>
<reference evidence="9" key="1">
    <citation type="submission" date="2022-03" db="EMBL/GenBank/DDBJ databases">
        <authorList>
            <person name="Brunel B."/>
        </authorList>
    </citation>
    <scope>NUCLEOTIDE SEQUENCE</scope>
    <source>
        <strain evidence="9">STM4922sample</strain>
    </source>
</reference>
<evidence type="ECO:0000256" key="7">
    <source>
        <dbReference type="ARBA" id="ARBA00038093"/>
    </source>
</evidence>
<dbReference type="SUPFAM" id="SSF88723">
    <property type="entry name" value="PIN domain-like"/>
    <property type="match status" value="1"/>
</dbReference>
<dbReference type="InterPro" id="IPR029060">
    <property type="entry name" value="PIN-like_dom_sf"/>
</dbReference>
<sequence length="143" mass="15456">MTLVDTNVLLDLVADDANWADWSIAQLEAASLDGPLLINDAVYAELAVRYDRIESIDAFLDEAGLQMAPMPRAALFLAGKVFMQYRKSGGSRTGVLPDFFIGAHAAVDGLPLLTRDVGRYRTYFPSLKLIAPESVLSSPPPSG</sequence>
<dbReference type="EMBL" id="CAKXZS010000003">
    <property type="protein sequence ID" value="CAH2394719.1"/>
    <property type="molecule type" value="Genomic_DNA"/>
</dbReference>
<evidence type="ECO:0000256" key="6">
    <source>
        <dbReference type="ARBA" id="ARBA00022842"/>
    </source>
</evidence>
<evidence type="ECO:0000256" key="1">
    <source>
        <dbReference type="ARBA" id="ARBA00001946"/>
    </source>
</evidence>
<evidence type="ECO:0000256" key="5">
    <source>
        <dbReference type="ARBA" id="ARBA00022801"/>
    </source>
</evidence>
<evidence type="ECO:0000256" key="4">
    <source>
        <dbReference type="ARBA" id="ARBA00022723"/>
    </source>
</evidence>
<dbReference type="Gene3D" id="3.40.50.1010">
    <property type="entry name" value="5'-nuclease"/>
    <property type="match status" value="1"/>
</dbReference>
<evidence type="ECO:0000259" key="8">
    <source>
        <dbReference type="Pfam" id="PF01850"/>
    </source>
</evidence>
<comment type="cofactor">
    <cofactor evidence="1">
        <name>Mg(2+)</name>
        <dbReference type="ChEBI" id="CHEBI:18420"/>
    </cofactor>
</comment>
<gene>
    <name evidence="9" type="ORF">MES4922_110163</name>
</gene>
<keyword evidence="5" id="KW-0378">Hydrolase</keyword>
<evidence type="ECO:0000313" key="9">
    <source>
        <dbReference type="EMBL" id="CAH2394719.1"/>
    </source>
</evidence>
<organism evidence="9 10">
    <name type="scientific">Mesorhizobium ventifaucium</name>
    <dbReference type="NCBI Taxonomy" id="666020"/>
    <lineage>
        <taxon>Bacteria</taxon>
        <taxon>Pseudomonadati</taxon>
        <taxon>Pseudomonadota</taxon>
        <taxon>Alphaproteobacteria</taxon>
        <taxon>Hyphomicrobiales</taxon>
        <taxon>Phyllobacteriaceae</taxon>
        <taxon>Mesorhizobium</taxon>
    </lineage>
</organism>
<keyword evidence="6" id="KW-0460">Magnesium</keyword>
<dbReference type="InterPro" id="IPR002716">
    <property type="entry name" value="PIN_dom"/>
</dbReference>